<feature type="transmembrane region" description="Helical" evidence="1">
    <location>
        <begin position="36"/>
        <end position="54"/>
    </location>
</feature>
<dbReference type="Proteomes" id="UP000254621">
    <property type="component" value="Unassembled WGS sequence"/>
</dbReference>
<protein>
    <submittedName>
        <fullName evidence="2">Conserved hypothetical integral membrane protein</fullName>
    </submittedName>
</protein>
<dbReference type="AlphaFoldDB" id="A0A380P1P5"/>
<feature type="transmembrane region" description="Helical" evidence="1">
    <location>
        <begin position="12"/>
        <end position="30"/>
    </location>
</feature>
<name>A0A380P1P5_WEIVI</name>
<evidence type="ECO:0000313" key="2">
    <source>
        <dbReference type="EMBL" id="SUP59150.1"/>
    </source>
</evidence>
<gene>
    <name evidence="2" type="ORF">NCTC13645_01403</name>
</gene>
<accession>A0A380P1P5</accession>
<evidence type="ECO:0000256" key="1">
    <source>
        <dbReference type="SAM" id="Phobius"/>
    </source>
</evidence>
<sequence length="181" mass="20677">MQTLKHSLLARFLSIALAIGIISNMINPMIPQPLEAVFILVVTVLVWFAIKAVLPLIDRLTKHQVKWIIIGALGLMLVGQILVLHYLPVTVYHDPYRVLSQADQISHGNPVWQSTYFWRYPNNVTIAYLLSVWLKFTNLFGLTTNMSLHILSILTLDTFIMLMLKTMYQISHKIVTSYSVV</sequence>
<keyword evidence="1" id="KW-1133">Transmembrane helix</keyword>
<keyword evidence="1" id="KW-0812">Transmembrane</keyword>
<dbReference type="EMBL" id="UHIV01000004">
    <property type="protein sequence ID" value="SUP59150.1"/>
    <property type="molecule type" value="Genomic_DNA"/>
</dbReference>
<organism evidence="2 3">
    <name type="scientific">Weissella viridescens</name>
    <name type="common">Lactobacillus viridescens</name>
    <dbReference type="NCBI Taxonomy" id="1629"/>
    <lineage>
        <taxon>Bacteria</taxon>
        <taxon>Bacillati</taxon>
        <taxon>Bacillota</taxon>
        <taxon>Bacilli</taxon>
        <taxon>Lactobacillales</taxon>
        <taxon>Lactobacillaceae</taxon>
        <taxon>Weissella</taxon>
    </lineage>
</organism>
<proteinExistence type="predicted"/>
<keyword evidence="1" id="KW-0472">Membrane</keyword>
<feature type="transmembrane region" description="Helical" evidence="1">
    <location>
        <begin position="146"/>
        <end position="164"/>
    </location>
</feature>
<evidence type="ECO:0000313" key="3">
    <source>
        <dbReference type="Proteomes" id="UP000254621"/>
    </source>
</evidence>
<reference evidence="2 3" key="1">
    <citation type="submission" date="2018-06" db="EMBL/GenBank/DDBJ databases">
        <authorList>
            <consortium name="Pathogen Informatics"/>
            <person name="Doyle S."/>
        </authorList>
    </citation>
    <scope>NUCLEOTIDE SEQUENCE [LARGE SCALE GENOMIC DNA]</scope>
    <source>
        <strain evidence="2 3">NCTC13645</strain>
    </source>
</reference>
<feature type="transmembrane region" description="Helical" evidence="1">
    <location>
        <begin position="66"/>
        <end position="87"/>
    </location>
</feature>